<keyword evidence="4" id="KW-0560">Oxidoreductase</keyword>
<dbReference type="Gene3D" id="1.10.1040.10">
    <property type="entry name" value="N-(1-d-carboxylethyl)-l-norvaline Dehydrogenase, domain 2"/>
    <property type="match status" value="1"/>
</dbReference>
<organism evidence="4 5">
    <name type="scientific">Malassezia japonica</name>
    <dbReference type="NCBI Taxonomy" id="223818"/>
    <lineage>
        <taxon>Eukaryota</taxon>
        <taxon>Fungi</taxon>
        <taxon>Dikarya</taxon>
        <taxon>Basidiomycota</taxon>
        <taxon>Ustilaginomycotina</taxon>
        <taxon>Malasseziomycetes</taxon>
        <taxon>Malasseziales</taxon>
        <taxon>Malasseziaceae</taxon>
        <taxon>Malassezia</taxon>
    </lineage>
</organism>
<feature type="region of interest" description="Disordered" evidence="1">
    <location>
        <begin position="356"/>
        <end position="391"/>
    </location>
</feature>
<dbReference type="InterPro" id="IPR051402">
    <property type="entry name" value="KPR-Related"/>
</dbReference>
<dbReference type="SUPFAM" id="SSF48179">
    <property type="entry name" value="6-phosphogluconate dehydrogenase C-terminal domain-like"/>
    <property type="match status" value="1"/>
</dbReference>
<dbReference type="Pfam" id="PF02558">
    <property type="entry name" value="ApbA"/>
    <property type="match status" value="1"/>
</dbReference>
<dbReference type="GO" id="GO:0008677">
    <property type="term" value="F:2-dehydropantoate 2-reductase activity"/>
    <property type="evidence" value="ECO:0007669"/>
    <property type="project" value="UniProtKB-EC"/>
</dbReference>
<evidence type="ECO:0000313" key="5">
    <source>
        <dbReference type="Proteomes" id="UP001217754"/>
    </source>
</evidence>
<evidence type="ECO:0000259" key="2">
    <source>
        <dbReference type="Pfam" id="PF02558"/>
    </source>
</evidence>
<dbReference type="AlphaFoldDB" id="A0AAF0F7Z1"/>
<dbReference type="RefSeq" id="XP_060123000.1">
    <property type="nucleotide sequence ID" value="XM_060267017.1"/>
</dbReference>
<sequence length="391" mass="42980">MATQGPHVLVLGFGGVGALYAYVLQKGGASITAVCRSNYETVKEKGIDVVSEKYGTHRQWRPDHVVRSPEEVNDVPFDLRPSSATIRPFLEKNLSFSPKKLPLVVLIQNGVGIEQEVYDSLVTSKTPLASGVVSGLTWVGVTLLGEGTRIEHGLMERLKIGLYPPPLDEAPPKELGEDFDRLVQLFAKGDSEVEASNDIVSVRWSKVLWNISWGGVSTLARQPVSIMLQAEMLPYTCGVVRGIMLELLAIARADGIEEKRLPAGTVDYVYELTFKSSRAKIRLSKNPDEFYETGQATYLPDDFKPSILVDLERQRPMELDSIFGNLISIARKKNVDTPRLDLIVTALKPSQLEFVRASKGNPEPNTSAPDYNVYDANPSLNKTGGAPVLSQ</sequence>
<dbReference type="PANTHER" id="PTHR21708">
    <property type="entry name" value="PROBABLE 2-DEHYDROPANTOATE 2-REDUCTASE"/>
    <property type="match status" value="1"/>
</dbReference>
<dbReference type="Pfam" id="PF08546">
    <property type="entry name" value="ApbA_C"/>
    <property type="match status" value="1"/>
</dbReference>
<dbReference type="Proteomes" id="UP001217754">
    <property type="component" value="Chromosome 5"/>
</dbReference>
<reference evidence="4" key="1">
    <citation type="submission" date="2023-03" db="EMBL/GenBank/DDBJ databases">
        <title>Mating type loci evolution in Malassezia.</title>
        <authorList>
            <person name="Coelho M.A."/>
        </authorList>
    </citation>
    <scope>NUCLEOTIDE SEQUENCE</scope>
    <source>
        <strain evidence="4">CBS 9431</strain>
    </source>
</reference>
<dbReference type="InterPro" id="IPR013752">
    <property type="entry name" value="KPA_reductase"/>
</dbReference>
<keyword evidence="5" id="KW-1185">Reference proteome</keyword>
<accession>A0AAF0F7Z1</accession>
<evidence type="ECO:0000313" key="4">
    <source>
        <dbReference type="EMBL" id="WFD40103.1"/>
    </source>
</evidence>
<dbReference type="InterPro" id="IPR013328">
    <property type="entry name" value="6PGD_dom2"/>
</dbReference>
<dbReference type="InterPro" id="IPR008927">
    <property type="entry name" value="6-PGluconate_DH-like_C_sf"/>
</dbReference>
<dbReference type="InterPro" id="IPR013332">
    <property type="entry name" value="KPR_N"/>
</dbReference>
<dbReference type="Gene3D" id="3.40.50.720">
    <property type="entry name" value="NAD(P)-binding Rossmann-like Domain"/>
    <property type="match status" value="1"/>
</dbReference>
<dbReference type="PANTHER" id="PTHR21708:SF43">
    <property type="entry name" value="KETOPANTOATE REDUCTASE C-TERMINAL DOMAIN-CONTAINING PROTEIN"/>
    <property type="match status" value="1"/>
</dbReference>
<protein>
    <submittedName>
        <fullName evidence="4">2-dehydropantoate 2-reductase</fullName>
        <ecNumber evidence="4">1.1.1.169</ecNumber>
    </submittedName>
</protein>
<feature type="domain" description="Ketopantoate reductase N-terminal" evidence="2">
    <location>
        <begin position="8"/>
        <end position="163"/>
    </location>
</feature>
<feature type="domain" description="Ketopantoate reductase C-terminal" evidence="3">
    <location>
        <begin position="198"/>
        <end position="349"/>
    </location>
</feature>
<dbReference type="InterPro" id="IPR036291">
    <property type="entry name" value="NAD(P)-bd_dom_sf"/>
</dbReference>
<evidence type="ECO:0000259" key="3">
    <source>
        <dbReference type="Pfam" id="PF08546"/>
    </source>
</evidence>
<dbReference type="EMBL" id="CP119962">
    <property type="protein sequence ID" value="WFD40103.1"/>
    <property type="molecule type" value="Genomic_DNA"/>
</dbReference>
<evidence type="ECO:0000256" key="1">
    <source>
        <dbReference type="SAM" id="MobiDB-lite"/>
    </source>
</evidence>
<proteinExistence type="predicted"/>
<dbReference type="EC" id="1.1.1.169" evidence="4"/>
<gene>
    <name evidence="4" type="ORF">MJAP1_003088</name>
</gene>
<dbReference type="GO" id="GO:0005737">
    <property type="term" value="C:cytoplasm"/>
    <property type="evidence" value="ECO:0007669"/>
    <property type="project" value="TreeGrafter"/>
</dbReference>
<dbReference type="GeneID" id="85226739"/>
<name>A0AAF0F7Z1_9BASI</name>
<dbReference type="SUPFAM" id="SSF51735">
    <property type="entry name" value="NAD(P)-binding Rossmann-fold domains"/>
    <property type="match status" value="1"/>
</dbReference>